<accession>A0A445AS69</accession>
<gene>
    <name evidence="1" type="ORF">Ahy_B01g053652</name>
</gene>
<organism evidence="1 2">
    <name type="scientific">Arachis hypogaea</name>
    <name type="common">Peanut</name>
    <dbReference type="NCBI Taxonomy" id="3818"/>
    <lineage>
        <taxon>Eukaryota</taxon>
        <taxon>Viridiplantae</taxon>
        <taxon>Streptophyta</taxon>
        <taxon>Embryophyta</taxon>
        <taxon>Tracheophyta</taxon>
        <taxon>Spermatophyta</taxon>
        <taxon>Magnoliopsida</taxon>
        <taxon>eudicotyledons</taxon>
        <taxon>Gunneridae</taxon>
        <taxon>Pentapetalae</taxon>
        <taxon>rosids</taxon>
        <taxon>fabids</taxon>
        <taxon>Fabales</taxon>
        <taxon>Fabaceae</taxon>
        <taxon>Papilionoideae</taxon>
        <taxon>50 kb inversion clade</taxon>
        <taxon>dalbergioids sensu lato</taxon>
        <taxon>Dalbergieae</taxon>
        <taxon>Pterocarpus clade</taxon>
        <taxon>Arachis</taxon>
    </lineage>
</organism>
<name>A0A445AS69_ARAHY</name>
<dbReference type="Proteomes" id="UP000289738">
    <property type="component" value="Chromosome B01"/>
</dbReference>
<protein>
    <recommendedName>
        <fullName evidence="3">Transposase MuDR plant domain-containing protein</fullName>
    </recommendedName>
</protein>
<dbReference type="EMBL" id="SDMP01000011">
    <property type="protein sequence ID" value="RYR29288.1"/>
    <property type="molecule type" value="Genomic_DNA"/>
</dbReference>
<sequence length="236" mass="25848">MPMIAPEAMLVASPSFAVDLNRSGDGAVGIVDMAPVSLHGFALDGVDDVLRDDDEDDNVEPDMIADESGKDIVGSNPVGDHSEHVGFGARGTQQGGGEGTEFQVGQQFQDKRGVQYKVVESDYRKYYGKFNEFGNGCTWCIRISLRQRKGIWEVKRYNGPHTCLATLISSDHRSLDYHVISAFIMPMVRADAAVCGRDGNSNILPLHLHWWRVKMLSHGCFLSPTSASTSLRSQAS</sequence>
<evidence type="ECO:0008006" key="3">
    <source>
        <dbReference type="Google" id="ProtNLM"/>
    </source>
</evidence>
<proteinExistence type="predicted"/>
<keyword evidence="2" id="KW-1185">Reference proteome</keyword>
<dbReference type="AlphaFoldDB" id="A0A445AS69"/>
<evidence type="ECO:0000313" key="2">
    <source>
        <dbReference type="Proteomes" id="UP000289738"/>
    </source>
</evidence>
<reference evidence="1 2" key="1">
    <citation type="submission" date="2019-01" db="EMBL/GenBank/DDBJ databases">
        <title>Sequencing of cultivated peanut Arachis hypogaea provides insights into genome evolution and oil improvement.</title>
        <authorList>
            <person name="Chen X."/>
        </authorList>
    </citation>
    <scope>NUCLEOTIDE SEQUENCE [LARGE SCALE GENOMIC DNA]</scope>
    <source>
        <strain evidence="2">cv. Fuhuasheng</strain>
        <tissue evidence="1">Leaves</tissue>
    </source>
</reference>
<evidence type="ECO:0000313" key="1">
    <source>
        <dbReference type="EMBL" id="RYR29288.1"/>
    </source>
</evidence>
<comment type="caution">
    <text evidence="1">The sequence shown here is derived from an EMBL/GenBank/DDBJ whole genome shotgun (WGS) entry which is preliminary data.</text>
</comment>